<dbReference type="InterPro" id="IPR038770">
    <property type="entry name" value="Na+/solute_symporter_sf"/>
</dbReference>
<feature type="transmembrane region" description="Helical" evidence="1">
    <location>
        <begin position="274"/>
        <end position="295"/>
    </location>
</feature>
<evidence type="ECO:0000313" key="3">
    <source>
        <dbReference type="Proteomes" id="UP000315471"/>
    </source>
</evidence>
<dbReference type="RefSeq" id="WP_146598534.1">
    <property type="nucleotide sequence ID" value="NZ_SJPY01000001.1"/>
</dbReference>
<name>A0A5C6EBW8_9BACT</name>
<dbReference type="Proteomes" id="UP000315471">
    <property type="component" value="Unassembled WGS sequence"/>
</dbReference>
<feature type="transmembrane region" description="Helical" evidence="1">
    <location>
        <begin position="126"/>
        <end position="148"/>
    </location>
</feature>
<feature type="transmembrane region" description="Helical" evidence="1">
    <location>
        <begin position="94"/>
        <end position="114"/>
    </location>
</feature>
<dbReference type="OrthoDB" id="245077at2"/>
<protein>
    <submittedName>
        <fullName evidence="2">Sodium Bile acid symporter family protein</fullName>
    </submittedName>
</protein>
<proteinExistence type="predicted"/>
<keyword evidence="1" id="KW-1133">Transmembrane helix</keyword>
<dbReference type="InterPro" id="IPR016833">
    <property type="entry name" value="Put_Na-Bile_cotransptr"/>
</dbReference>
<organism evidence="2 3">
    <name type="scientific">Novipirellula aureliae</name>
    <dbReference type="NCBI Taxonomy" id="2527966"/>
    <lineage>
        <taxon>Bacteria</taxon>
        <taxon>Pseudomonadati</taxon>
        <taxon>Planctomycetota</taxon>
        <taxon>Planctomycetia</taxon>
        <taxon>Pirellulales</taxon>
        <taxon>Pirellulaceae</taxon>
        <taxon>Novipirellula</taxon>
    </lineage>
</organism>
<feature type="transmembrane region" description="Helical" evidence="1">
    <location>
        <begin position="160"/>
        <end position="179"/>
    </location>
</feature>
<keyword evidence="3" id="KW-1185">Reference proteome</keyword>
<keyword evidence="1" id="KW-0472">Membrane</keyword>
<dbReference type="PANTHER" id="PTHR18640:SF5">
    <property type="entry name" value="SODIUM_BILE ACID COTRANSPORTER 7"/>
    <property type="match status" value="1"/>
</dbReference>
<gene>
    <name evidence="2" type="ORF">Q31b_11000</name>
</gene>
<accession>A0A5C6EBW8</accession>
<comment type="caution">
    <text evidence="2">The sequence shown here is derived from an EMBL/GenBank/DDBJ whole genome shotgun (WGS) entry which is preliminary data.</text>
</comment>
<feature type="transmembrane region" description="Helical" evidence="1">
    <location>
        <begin position="69"/>
        <end position="88"/>
    </location>
</feature>
<feature type="transmembrane region" description="Helical" evidence="1">
    <location>
        <begin position="40"/>
        <end position="57"/>
    </location>
</feature>
<dbReference type="GO" id="GO:0005886">
    <property type="term" value="C:plasma membrane"/>
    <property type="evidence" value="ECO:0007669"/>
    <property type="project" value="TreeGrafter"/>
</dbReference>
<evidence type="ECO:0000313" key="2">
    <source>
        <dbReference type="EMBL" id="TWU45924.1"/>
    </source>
</evidence>
<dbReference type="Pfam" id="PF13593">
    <property type="entry name" value="SBF_like"/>
    <property type="match status" value="1"/>
</dbReference>
<dbReference type="EMBL" id="SJPY01000001">
    <property type="protein sequence ID" value="TWU45924.1"/>
    <property type="molecule type" value="Genomic_DNA"/>
</dbReference>
<sequence>MWGRLKRHWFLIALGICFCTGFFASKTLHPLLEMTSLRSGIVFLVMWMMGVTLKADAIRQSVGRPLPTLLAIGTNGLVVPLLCLPTRAILPESVFGGLFVVSLVPCTLASAAVWTRKAGGNDSIALLTTVVTNLACVFVVPIGVALVLSQQSDWSAADQMQKLATIVVIPLVLAQAMRSAGLAGWADQHKVTLSMFAQFGVLSMVVFGSIASAEMVASISSVENASLGMTAGLLLFLVLSIHLSAMGIGILSARAIGADRESQIAVGIAGSQKTLMVGLQIAIDMGVSVIPMLMYHLMQLVLDTVIAHRWKNRS</sequence>
<reference evidence="2 3" key="1">
    <citation type="submission" date="2019-02" db="EMBL/GenBank/DDBJ databases">
        <title>Deep-cultivation of Planctomycetes and their phenomic and genomic characterization uncovers novel biology.</title>
        <authorList>
            <person name="Wiegand S."/>
            <person name="Jogler M."/>
            <person name="Boedeker C."/>
            <person name="Pinto D."/>
            <person name="Vollmers J."/>
            <person name="Rivas-Marin E."/>
            <person name="Kohn T."/>
            <person name="Peeters S.H."/>
            <person name="Heuer A."/>
            <person name="Rast P."/>
            <person name="Oberbeckmann S."/>
            <person name="Bunk B."/>
            <person name="Jeske O."/>
            <person name="Meyerdierks A."/>
            <person name="Storesund J.E."/>
            <person name="Kallscheuer N."/>
            <person name="Luecker S."/>
            <person name="Lage O.M."/>
            <person name="Pohl T."/>
            <person name="Merkel B.J."/>
            <person name="Hornburger P."/>
            <person name="Mueller R.-W."/>
            <person name="Bruemmer F."/>
            <person name="Labrenz M."/>
            <person name="Spormann A.M."/>
            <person name="Op Den Camp H."/>
            <person name="Overmann J."/>
            <person name="Amann R."/>
            <person name="Jetten M.S.M."/>
            <person name="Mascher T."/>
            <person name="Medema M.H."/>
            <person name="Devos D.P."/>
            <person name="Kaster A.-K."/>
            <person name="Ovreas L."/>
            <person name="Rohde M."/>
            <person name="Galperin M.Y."/>
            <person name="Jogler C."/>
        </authorList>
    </citation>
    <scope>NUCLEOTIDE SEQUENCE [LARGE SCALE GENOMIC DNA]</scope>
    <source>
        <strain evidence="2 3">Q31b</strain>
    </source>
</reference>
<feature type="transmembrane region" description="Helical" evidence="1">
    <location>
        <begin position="191"/>
        <end position="211"/>
    </location>
</feature>
<dbReference type="PANTHER" id="PTHR18640">
    <property type="entry name" value="SOLUTE CARRIER FAMILY 10 MEMBER 7"/>
    <property type="match status" value="1"/>
</dbReference>
<keyword evidence="1" id="KW-0812">Transmembrane</keyword>
<dbReference type="Gene3D" id="1.20.1530.20">
    <property type="match status" value="1"/>
</dbReference>
<dbReference type="AlphaFoldDB" id="A0A5C6EBW8"/>
<evidence type="ECO:0000256" key="1">
    <source>
        <dbReference type="SAM" id="Phobius"/>
    </source>
</evidence>
<feature type="transmembrane region" description="Helical" evidence="1">
    <location>
        <begin position="231"/>
        <end position="253"/>
    </location>
</feature>